<dbReference type="EMBL" id="JAJCIS010000011">
    <property type="protein sequence ID" value="MCB7388384.1"/>
    <property type="molecule type" value="Genomic_DNA"/>
</dbReference>
<keyword evidence="1" id="KW-0472">Membrane</keyword>
<keyword evidence="3" id="KW-1185">Reference proteome</keyword>
<comment type="caution">
    <text evidence="2">The sequence shown here is derived from an EMBL/GenBank/DDBJ whole genome shotgun (WGS) entry which is preliminary data.</text>
</comment>
<reference evidence="2 3" key="1">
    <citation type="submission" date="2021-10" db="EMBL/GenBank/DDBJ databases">
        <title>Collection of gut derived symbiotic bacterial strains cultured from healthy donors.</title>
        <authorList>
            <person name="Lin H."/>
            <person name="Littmann E."/>
            <person name="Kohout C."/>
            <person name="Pamer E.G."/>
        </authorList>
    </citation>
    <scope>NUCLEOTIDE SEQUENCE [LARGE SCALE GENOMIC DNA]</scope>
    <source>
        <strain evidence="2 3">DFI.1.165</strain>
    </source>
</reference>
<accession>A0ABS8DJN6</accession>
<organism evidence="2 3">
    <name type="scientific">Bariatricus massiliensis</name>
    <dbReference type="NCBI Taxonomy" id="1745713"/>
    <lineage>
        <taxon>Bacteria</taxon>
        <taxon>Bacillati</taxon>
        <taxon>Bacillota</taxon>
        <taxon>Clostridia</taxon>
        <taxon>Lachnospirales</taxon>
        <taxon>Lachnospiraceae</taxon>
        <taxon>Bariatricus</taxon>
    </lineage>
</organism>
<protein>
    <submittedName>
        <fullName evidence="2">Uncharacterized protein</fullName>
    </submittedName>
</protein>
<feature type="transmembrane region" description="Helical" evidence="1">
    <location>
        <begin position="155"/>
        <end position="177"/>
    </location>
</feature>
<feature type="transmembrane region" description="Helical" evidence="1">
    <location>
        <begin position="208"/>
        <end position="227"/>
    </location>
</feature>
<evidence type="ECO:0000313" key="3">
    <source>
        <dbReference type="Proteomes" id="UP001299546"/>
    </source>
</evidence>
<feature type="transmembrane region" description="Helical" evidence="1">
    <location>
        <begin position="119"/>
        <end position="143"/>
    </location>
</feature>
<dbReference type="RefSeq" id="WP_066731298.1">
    <property type="nucleotide sequence ID" value="NZ_JAJCIQ010000011.1"/>
</dbReference>
<proteinExistence type="predicted"/>
<keyword evidence="1" id="KW-0812">Transmembrane</keyword>
<gene>
    <name evidence="2" type="ORF">LIZ65_13935</name>
</gene>
<sequence>MKNKDTNKSEAYLNTTHRLGKISTVIAILLILMVPTVITAVYGKDIEFDIPKTVSAIVTLTAIYGVVSIVEVVSFSPFLGSAGTYLSFITGNIMNMKLPAATNALRVNDMERGTDEGEVITTLAIGASSIVTTLILFLGMLFLGNLLVPIITGPALAPAFNNVTPALTGALAAPYFMKNKKLSIPTIIAAVLLYLILGYSFMSANYSYFMLGFIVVSFLCYLGMYKIGFIKEAPKK</sequence>
<feature type="transmembrane region" description="Helical" evidence="1">
    <location>
        <begin position="184"/>
        <end position="202"/>
    </location>
</feature>
<feature type="transmembrane region" description="Helical" evidence="1">
    <location>
        <begin position="22"/>
        <end position="42"/>
    </location>
</feature>
<feature type="transmembrane region" description="Helical" evidence="1">
    <location>
        <begin position="54"/>
        <end position="72"/>
    </location>
</feature>
<evidence type="ECO:0000256" key="1">
    <source>
        <dbReference type="SAM" id="Phobius"/>
    </source>
</evidence>
<evidence type="ECO:0000313" key="2">
    <source>
        <dbReference type="EMBL" id="MCB7388384.1"/>
    </source>
</evidence>
<keyword evidence="1" id="KW-1133">Transmembrane helix</keyword>
<dbReference type="Proteomes" id="UP001299546">
    <property type="component" value="Unassembled WGS sequence"/>
</dbReference>
<name>A0ABS8DJN6_9FIRM</name>